<keyword evidence="7" id="KW-1185">Reference proteome</keyword>
<dbReference type="GO" id="GO:0000166">
    <property type="term" value="F:nucleotide binding"/>
    <property type="evidence" value="ECO:0007669"/>
    <property type="project" value="UniProtKB-KW"/>
</dbReference>
<evidence type="ECO:0000259" key="5">
    <source>
        <dbReference type="SMART" id="SM00829"/>
    </source>
</evidence>
<dbReference type="InterPro" id="IPR047122">
    <property type="entry name" value="Trans-enoyl_RdTase-like"/>
</dbReference>
<keyword evidence="2" id="KW-0547">Nucleotide-binding</keyword>
<evidence type="ECO:0000256" key="2">
    <source>
        <dbReference type="ARBA" id="ARBA00022741"/>
    </source>
</evidence>
<comment type="similarity">
    <text evidence="1">Belongs to the zinc-containing alcohol dehydrogenase family.</text>
</comment>
<organism evidence="6 7">
    <name type="scientific">Aspergillus homomorphus (strain CBS 101889)</name>
    <dbReference type="NCBI Taxonomy" id="1450537"/>
    <lineage>
        <taxon>Eukaryota</taxon>
        <taxon>Fungi</taxon>
        <taxon>Dikarya</taxon>
        <taxon>Ascomycota</taxon>
        <taxon>Pezizomycotina</taxon>
        <taxon>Eurotiomycetes</taxon>
        <taxon>Eurotiomycetidae</taxon>
        <taxon>Eurotiales</taxon>
        <taxon>Aspergillaceae</taxon>
        <taxon>Aspergillus</taxon>
        <taxon>Aspergillus subgen. Circumdati</taxon>
    </lineage>
</organism>
<dbReference type="CDD" id="cd08249">
    <property type="entry name" value="enoyl_reductase_like"/>
    <property type="match status" value="1"/>
</dbReference>
<evidence type="ECO:0000256" key="3">
    <source>
        <dbReference type="ARBA" id="ARBA00022857"/>
    </source>
</evidence>
<sequence>MSSKSSLAAWLPLARAHPFELKETPQWQPQDNEILIRNHAVAINPVDHALQTQAWYPLDYPTILGQDVAGEVQAVGANVTRFAPGARVLGHAVGMSTKQAQHNAFQTHTVLQTNMATEIPDSMAYAAAAVIPLGLSTAAAGLFQPDFLGLPYPTEPRTAPRAQSLLIWGGASSVGCNAIQLAVAAGYEVVTTASAKNFEYVRQLGATEVFDYNCPTVIENIVRYFQDGGPAPLVGVMDCINFSATAFCVDVVRRVPAVERKFVVTVRENFPTPPDGVTVKSVFGLSIKDNPVGKAIYEDYLPKALEAGSFVPAPRPLVVGEGLESVQAAVDLYGRGGISAQKVVVLL</sequence>
<dbReference type="GO" id="GO:0016651">
    <property type="term" value="F:oxidoreductase activity, acting on NAD(P)H"/>
    <property type="evidence" value="ECO:0007669"/>
    <property type="project" value="InterPro"/>
</dbReference>
<accession>A0A395I7C0</accession>
<name>A0A395I7C0_ASPHC</name>
<dbReference type="SUPFAM" id="SSF50129">
    <property type="entry name" value="GroES-like"/>
    <property type="match status" value="1"/>
</dbReference>
<dbReference type="PANTHER" id="PTHR45348">
    <property type="entry name" value="HYPOTHETICAL OXIDOREDUCTASE (EUROFUNG)"/>
    <property type="match status" value="1"/>
</dbReference>
<dbReference type="InterPro" id="IPR011032">
    <property type="entry name" value="GroES-like_sf"/>
</dbReference>
<dbReference type="VEuPathDB" id="FungiDB:BO97DRAFT_432373"/>
<dbReference type="Gene3D" id="3.90.180.10">
    <property type="entry name" value="Medium-chain alcohol dehydrogenases, catalytic domain"/>
    <property type="match status" value="1"/>
</dbReference>
<keyword evidence="3" id="KW-0521">NADP</keyword>
<evidence type="ECO:0000313" key="7">
    <source>
        <dbReference type="Proteomes" id="UP000248961"/>
    </source>
</evidence>
<proteinExistence type="inferred from homology"/>
<dbReference type="Pfam" id="PF00107">
    <property type="entry name" value="ADH_zinc_N"/>
    <property type="match status" value="1"/>
</dbReference>
<dbReference type="EMBL" id="KZ824272">
    <property type="protein sequence ID" value="RAL15183.1"/>
    <property type="molecule type" value="Genomic_DNA"/>
</dbReference>
<dbReference type="RefSeq" id="XP_025554337.1">
    <property type="nucleotide sequence ID" value="XM_025697532.1"/>
</dbReference>
<dbReference type="InterPro" id="IPR013154">
    <property type="entry name" value="ADH-like_N"/>
</dbReference>
<dbReference type="GeneID" id="37201821"/>
<evidence type="ECO:0000313" key="6">
    <source>
        <dbReference type="EMBL" id="RAL15183.1"/>
    </source>
</evidence>
<reference evidence="6 7" key="1">
    <citation type="submission" date="2018-02" db="EMBL/GenBank/DDBJ databases">
        <title>The genomes of Aspergillus section Nigri reveals drivers in fungal speciation.</title>
        <authorList>
            <consortium name="DOE Joint Genome Institute"/>
            <person name="Vesth T.C."/>
            <person name="Nybo J."/>
            <person name="Theobald S."/>
            <person name="Brandl J."/>
            <person name="Frisvad J.C."/>
            <person name="Nielsen K.F."/>
            <person name="Lyhne E.K."/>
            <person name="Kogle M.E."/>
            <person name="Kuo A."/>
            <person name="Riley R."/>
            <person name="Clum A."/>
            <person name="Nolan M."/>
            <person name="Lipzen A."/>
            <person name="Salamov A."/>
            <person name="Henrissat B."/>
            <person name="Wiebenga A."/>
            <person name="De vries R.P."/>
            <person name="Grigoriev I.V."/>
            <person name="Mortensen U.H."/>
            <person name="Andersen M.R."/>
            <person name="Baker S.E."/>
        </authorList>
    </citation>
    <scope>NUCLEOTIDE SEQUENCE [LARGE SCALE GENOMIC DNA]</scope>
    <source>
        <strain evidence="6 7">CBS 101889</strain>
    </source>
</reference>
<feature type="domain" description="Enoyl reductase (ER)" evidence="5">
    <location>
        <begin position="20"/>
        <end position="345"/>
    </location>
</feature>
<dbReference type="SUPFAM" id="SSF51735">
    <property type="entry name" value="NAD(P)-binding Rossmann-fold domains"/>
    <property type="match status" value="1"/>
</dbReference>
<protein>
    <submittedName>
        <fullName evidence="6">Putative glucose-repressible alcohol dehydrogenase</fullName>
    </submittedName>
</protein>
<dbReference type="STRING" id="1450537.A0A395I7C0"/>
<dbReference type="Gene3D" id="3.40.50.720">
    <property type="entry name" value="NAD(P)-binding Rossmann-like Domain"/>
    <property type="match status" value="1"/>
</dbReference>
<dbReference type="OrthoDB" id="48317at2759"/>
<evidence type="ECO:0000256" key="1">
    <source>
        <dbReference type="ARBA" id="ARBA00008072"/>
    </source>
</evidence>
<dbReference type="Pfam" id="PF08240">
    <property type="entry name" value="ADH_N"/>
    <property type="match status" value="1"/>
</dbReference>
<dbReference type="SMART" id="SM00829">
    <property type="entry name" value="PKS_ER"/>
    <property type="match status" value="1"/>
</dbReference>
<dbReference type="InterPro" id="IPR020843">
    <property type="entry name" value="ER"/>
</dbReference>
<gene>
    <name evidence="6" type="ORF">BO97DRAFT_432373</name>
</gene>
<dbReference type="PANTHER" id="PTHR45348:SF2">
    <property type="entry name" value="ZINC-TYPE ALCOHOL DEHYDROGENASE-LIKE PROTEIN C2E1P3.01"/>
    <property type="match status" value="1"/>
</dbReference>
<dbReference type="Proteomes" id="UP000248961">
    <property type="component" value="Unassembled WGS sequence"/>
</dbReference>
<dbReference type="InterPro" id="IPR013149">
    <property type="entry name" value="ADH-like_C"/>
</dbReference>
<keyword evidence="4" id="KW-0560">Oxidoreductase</keyword>
<evidence type="ECO:0000256" key="4">
    <source>
        <dbReference type="ARBA" id="ARBA00023002"/>
    </source>
</evidence>
<dbReference type="InterPro" id="IPR036291">
    <property type="entry name" value="NAD(P)-bd_dom_sf"/>
</dbReference>
<dbReference type="AlphaFoldDB" id="A0A395I7C0"/>